<evidence type="ECO:0000313" key="6">
    <source>
        <dbReference type="Proteomes" id="UP000190888"/>
    </source>
</evidence>
<dbReference type="Pfam" id="PF08545">
    <property type="entry name" value="ACP_syn_III"/>
    <property type="match status" value="1"/>
</dbReference>
<name>A0A1T4M6Q3_9BACT</name>
<dbReference type="CDD" id="cd00830">
    <property type="entry name" value="KAS_III"/>
    <property type="match status" value="1"/>
</dbReference>
<dbReference type="AlphaFoldDB" id="A0A1T4M6Q3"/>
<dbReference type="InterPro" id="IPR013751">
    <property type="entry name" value="ACP_syn_III_N"/>
</dbReference>
<dbReference type="STRING" id="413434.SAMN04488132_103194"/>
<evidence type="ECO:0000313" key="5">
    <source>
        <dbReference type="EMBL" id="SJZ62458.1"/>
    </source>
</evidence>
<evidence type="ECO:0000259" key="3">
    <source>
        <dbReference type="Pfam" id="PF08541"/>
    </source>
</evidence>
<dbReference type="GO" id="GO:0044550">
    <property type="term" value="P:secondary metabolite biosynthetic process"/>
    <property type="evidence" value="ECO:0007669"/>
    <property type="project" value="TreeGrafter"/>
</dbReference>
<evidence type="ECO:0000259" key="4">
    <source>
        <dbReference type="Pfam" id="PF08545"/>
    </source>
</evidence>
<evidence type="ECO:0000256" key="1">
    <source>
        <dbReference type="ARBA" id="ARBA00022679"/>
    </source>
</evidence>
<feature type="domain" description="Beta-ketoacyl-[acyl-carrier-protein] synthase III N-terminal" evidence="4">
    <location>
        <begin position="132"/>
        <end position="210"/>
    </location>
</feature>
<organism evidence="5 6">
    <name type="scientific">Sediminibacterium ginsengisoli</name>
    <dbReference type="NCBI Taxonomy" id="413434"/>
    <lineage>
        <taxon>Bacteria</taxon>
        <taxon>Pseudomonadati</taxon>
        <taxon>Bacteroidota</taxon>
        <taxon>Chitinophagia</taxon>
        <taxon>Chitinophagales</taxon>
        <taxon>Chitinophagaceae</taxon>
        <taxon>Sediminibacterium</taxon>
    </lineage>
</organism>
<sequence>MTQIRTVITGIGSYIPPHIKTNKDFAAQEFYSEDHEQILTPSQEIIEKFRDITGIEERRYAGNEFNTSDMATIAARHAIEDAKIDPETIDQIIVAHNFGNVIKDTIQTDILPSLASRVKHALGIRNPACVAYDILFGCPGWIQGVIHADAFIKAGIAQRCLVVGAEALSRVLDPYDRDSMIFSDGAGATVVEGIDTGESGAGILGSAVQSHCIDEAFYLYMGKSNYPDSDPRVRYIKMKGRKVYEYAIKQVPLAMKSCLDQCGIHVTEVKKFFLHQANEKMDEGFIKVLYKLYGLREVPAEVMPMCIHKLGNSSVATIPTLLDLVKRGILDDHSLNKGDVIMFASVGAGMNINAICYRI</sequence>
<reference evidence="5 6" key="1">
    <citation type="submission" date="2017-02" db="EMBL/GenBank/DDBJ databases">
        <authorList>
            <person name="Peterson S.W."/>
        </authorList>
    </citation>
    <scope>NUCLEOTIDE SEQUENCE [LARGE SCALE GENOMIC DNA]</scope>
    <source>
        <strain evidence="5 6">DSM 22335</strain>
    </source>
</reference>
<dbReference type="PANTHER" id="PTHR34069">
    <property type="entry name" value="3-OXOACYL-[ACYL-CARRIER-PROTEIN] SYNTHASE 3"/>
    <property type="match status" value="1"/>
</dbReference>
<keyword evidence="6" id="KW-1185">Reference proteome</keyword>
<dbReference type="Proteomes" id="UP000190888">
    <property type="component" value="Unassembled WGS sequence"/>
</dbReference>
<feature type="domain" description="Beta-ketoacyl-[acyl-carrier-protein] synthase III C-terminal" evidence="3">
    <location>
        <begin position="259"/>
        <end position="359"/>
    </location>
</feature>
<evidence type="ECO:0000256" key="2">
    <source>
        <dbReference type="ARBA" id="ARBA00023315"/>
    </source>
</evidence>
<dbReference type="RefSeq" id="WP_078830683.1">
    <property type="nucleotide sequence ID" value="NZ_FUWH01000003.1"/>
</dbReference>
<dbReference type="SUPFAM" id="SSF53901">
    <property type="entry name" value="Thiolase-like"/>
    <property type="match status" value="1"/>
</dbReference>
<keyword evidence="1" id="KW-0808">Transferase</keyword>
<dbReference type="EMBL" id="FUWH01000003">
    <property type="protein sequence ID" value="SJZ62458.1"/>
    <property type="molecule type" value="Genomic_DNA"/>
</dbReference>
<dbReference type="Gene3D" id="3.40.47.10">
    <property type="match status" value="2"/>
</dbReference>
<dbReference type="GO" id="GO:0004315">
    <property type="term" value="F:3-oxoacyl-[acyl-carrier-protein] synthase activity"/>
    <property type="evidence" value="ECO:0007669"/>
    <property type="project" value="InterPro"/>
</dbReference>
<dbReference type="GO" id="GO:0006633">
    <property type="term" value="P:fatty acid biosynthetic process"/>
    <property type="evidence" value="ECO:0007669"/>
    <property type="project" value="InterPro"/>
</dbReference>
<dbReference type="Pfam" id="PF08541">
    <property type="entry name" value="ACP_syn_III_C"/>
    <property type="match status" value="1"/>
</dbReference>
<gene>
    <name evidence="5" type="ORF">SAMN04488132_103194</name>
</gene>
<keyword evidence="2" id="KW-0012">Acyltransferase</keyword>
<accession>A0A1T4M6Q3</accession>
<dbReference type="InterPro" id="IPR016039">
    <property type="entry name" value="Thiolase-like"/>
</dbReference>
<dbReference type="OrthoDB" id="5171393at2"/>
<dbReference type="InterPro" id="IPR013747">
    <property type="entry name" value="ACP_syn_III_C"/>
</dbReference>
<dbReference type="PANTHER" id="PTHR34069:SF2">
    <property type="entry name" value="BETA-KETOACYL-[ACYL-CARRIER-PROTEIN] SYNTHASE III"/>
    <property type="match status" value="1"/>
</dbReference>
<proteinExistence type="predicted"/>
<protein>
    <submittedName>
        <fullName evidence="5">3-oxoacyl-[acyl-carrier-protein] synthase-3</fullName>
    </submittedName>
</protein>